<comment type="caution">
    <text evidence="7">The sequence shown here is derived from an EMBL/GenBank/DDBJ whole genome shotgun (WGS) entry which is preliminary data.</text>
</comment>
<dbReference type="Proteomes" id="UP000801492">
    <property type="component" value="Unassembled WGS sequence"/>
</dbReference>
<comment type="function">
    <text evidence="6">Component of ribonuclease P, a protein complex that generates mature tRNA molecules by cleaving their 5'-ends.</text>
</comment>
<evidence type="ECO:0000256" key="5">
    <source>
        <dbReference type="ARBA" id="ARBA00044198"/>
    </source>
</evidence>
<dbReference type="PANTHER" id="PTHR48414:SF1">
    <property type="entry name" value="POP5 HOMOLOG, RIBONUCLEASE P_MRP SUBUNIT"/>
    <property type="match status" value="1"/>
</dbReference>
<evidence type="ECO:0000313" key="8">
    <source>
        <dbReference type="Proteomes" id="UP000801492"/>
    </source>
</evidence>
<organism evidence="7 8">
    <name type="scientific">Ignelater luminosus</name>
    <name type="common">Cucubano</name>
    <name type="synonym">Pyrophorus luminosus</name>
    <dbReference type="NCBI Taxonomy" id="2038154"/>
    <lineage>
        <taxon>Eukaryota</taxon>
        <taxon>Metazoa</taxon>
        <taxon>Ecdysozoa</taxon>
        <taxon>Arthropoda</taxon>
        <taxon>Hexapoda</taxon>
        <taxon>Insecta</taxon>
        <taxon>Pterygota</taxon>
        <taxon>Neoptera</taxon>
        <taxon>Endopterygota</taxon>
        <taxon>Coleoptera</taxon>
        <taxon>Polyphaga</taxon>
        <taxon>Elateriformia</taxon>
        <taxon>Elateroidea</taxon>
        <taxon>Elateridae</taxon>
        <taxon>Agrypninae</taxon>
        <taxon>Pyrophorini</taxon>
        <taxon>Ignelater</taxon>
    </lineage>
</organism>
<keyword evidence="8" id="KW-1185">Reference proteome</keyword>
<comment type="subcellular location">
    <subcellularLocation>
        <location evidence="6">Nucleus</location>
        <location evidence="6">Nucleolus</location>
    </subcellularLocation>
</comment>
<keyword evidence="3 6" id="KW-0819">tRNA processing</keyword>
<evidence type="ECO:0000256" key="3">
    <source>
        <dbReference type="ARBA" id="ARBA00022694"/>
    </source>
</evidence>
<dbReference type="OrthoDB" id="277888at2759"/>
<proteinExistence type="inferred from homology"/>
<dbReference type="InterPro" id="IPR016819">
    <property type="entry name" value="RNase_P/MRP_POP5"/>
</dbReference>
<dbReference type="GO" id="GO:0006364">
    <property type="term" value="P:rRNA processing"/>
    <property type="evidence" value="ECO:0007669"/>
    <property type="project" value="UniProtKB-KW"/>
</dbReference>
<dbReference type="SUPFAM" id="SSF160350">
    <property type="entry name" value="Rnp2-like"/>
    <property type="match status" value="1"/>
</dbReference>
<comment type="similarity">
    <text evidence="1 6">Belongs to the eukaryotic/archaeal RNase P protein component 2 family.</text>
</comment>
<dbReference type="InterPro" id="IPR038085">
    <property type="entry name" value="Rnp2-like_sf"/>
</dbReference>
<dbReference type="GO" id="GO:0030677">
    <property type="term" value="C:ribonuclease P complex"/>
    <property type="evidence" value="ECO:0007669"/>
    <property type="project" value="InterPro"/>
</dbReference>
<dbReference type="AlphaFoldDB" id="A0A8K0CIW7"/>
<dbReference type="PANTHER" id="PTHR48414">
    <property type="entry name" value="POP5 HOMOLOG, RIBONUCLEASE P_MRP SUBUNIT"/>
    <property type="match status" value="1"/>
</dbReference>
<dbReference type="GO" id="GO:0033204">
    <property type="term" value="F:ribonuclease P RNA binding"/>
    <property type="evidence" value="ECO:0007669"/>
    <property type="project" value="InterPro"/>
</dbReference>
<keyword evidence="2" id="KW-0698">rRNA processing</keyword>
<evidence type="ECO:0000313" key="7">
    <source>
        <dbReference type="EMBL" id="KAF2885318.1"/>
    </source>
</evidence>
<evidence type="ECO:0000256" key="6">
    <source>
        <dbReference type="PIRNR" id="PIRNR023803"/>
    </source>
</evidence>
<keyword evidence="4 6" id="KW-0539">Nucleus</keyword>
<dbReference type="EMBL" id="VTPC01089970">
    <property type="protein sequence ID" value="KAF2885318.1"/>
    <property type="molecule type" value="Genomic_DNA"/>
</dbReference>
<name>A0A8K0CIW7_IGNLU</name>
<protein>
    <recommendedName>
        <fullName evidence="5 6">Ribonuclease P/MRP protein subunit POP5</fullName>
    </recommendedName>
</protein>
<dbReference type="Gene3D" id="3.30.70.3250">
    <property type="entry name" value="Ribonuclease P, Pop5 subunit"/>
    <property type="match status" value="1"/>
</dbReference>
<dbReference type="Pfam" id="PF01900">
    <property type="entry name" value="RNase_P_Rpp14"/>
    <property type="match status" value="1"/>
</dbReference>
<evidence type="ECO:0000256" key="1">
    <source>
        <dbReference type="ARBA" id="ARBA00010800"/>
    </source>
</evidence>
<accession>A0A8K0CIW7</accession>
<dbReference type="GO" id="GO:0001682">
    <property type="term" value="P:tRNA 5'-leader removal"/>
    <property type="evidence" value="ECO:0007669"/>
    <property type="project" value="InterPro"/>
</dbReference>
<dbReference type="GO" id="GO:0005730">
    <property type="term" value="C:nucleolus"/>
    <property type="evidence" value="ECO:0007669"/>
    <property type="project" value="UniProtKB-SubCell"/>
</dbReference>
<evidence type="ECO:0000256" key="2">
    <source>
        <dbReference type="ARBA" id="ARBA00022552"/>
    </source>
</evidence>
<dbReference type="InterPro" id="IPR002759">
    <property type="entry name" value="Pop5/Rpp14/Rnp2-like"/>
</dbReference>
<dbReference type="PIRSF" id="PIRSF023803">
    <property type="entry name" value="Ribonuclease_P_prd"/>
    <property type="match status" value="1"/>
</dbReference>
<sequence length="145" mass="16604">MVRHKNRYIVIEINSQNNLKINQHSLHTAILTKIQQMHGDFGMAAVRAGFIAKYINEKTRIALIKARHGPHKLVGSCLPCVNVMDNKKVNLTTLYTGATMRHCFKFVLNHQQKKVNEVCATLKTYEEKEAIKEALLNFDNIMQIT</sequence>
<reference evidence="7" key="1">
    <citation type="submission" date="2019-08" db="EMBL/GenBank/DDBJ databases">
        <title>The genome of the North American firefly Photinus pyralis.</title>
        <authorList>
            <consortium name="Photinus pyralis genome working group"/>
            <person name="Fallon T.R."/>
            <person name="Sander Lower S.E."/>
            <person name="Weng J.-K."/>
        </authorList>
    </citation>
    <scope>NUCLEOTIDE SEQUENCE</scope>
    <source>
        <strain evidence="7">TRF0915ILg1</strain>
        <tissue evidence="7">Whole body</tissue>
    </source>
</reference>
<gene>
    <name evidence="7" type="ORF">ILUMI_20850</name>
</gene>
<evidence type="ECO:0000256" key="4">
    <source>
        <dbReference type="ARBA" id="ARBA00023242"/>
    </source>
</evidence>